<dbReference type="GeneID" id="28248595"/>
<organism evidence="1 2">
    <name type="scientific">Tritonibacter mobilis F1926</name>
    <dbReference type="NCBI Taxonomy" id="1265309"/>
    <lineage>
        <taxon>Bacteria</taxon>
        <taxon>Pseudomonadati</taxon>
        <taxon>Pseudomonadota</taxon>
        <taxon>Alphaproteobacteria</taxon>
        <taxon>Rhodobacterales</taxon>
        <taxon>Paracoccaceae</taxon>
        <taxon>Tritonibacter</taxon>
    </lineage>
</organism>
<dbReference type="STRING" id="1265309.K529_002145"/>
<dbReference type="KEGG" id="rmb:K529_002145"/>
<accession>A0A1B0ZYY9</accession>
<reference evidence="1 2" key="1">
    <citation type="journal article" date="2016" name="ISME J.">
        <title>Global occurrence and heterogeneity of the Roseobacter-clade species Ruegeria mobilis.</title>
        <authorList>
            <person name="Sonnenschein E."/>
            <person name="Gram L."/>
        </authorList>
    </citation>
    <scope>NUCLEOTIDE SEQUENCE [LARGE SCALE GENOMIC DNA]</scope>
    <source>
        <strain evidence="1 2">F1926</strain>
    </source>
</reference>
<dbReference type="RefSeq" id="WP_005623147.1">
    <property type="nucleotide sequence ID" value="NZ_CP015230.1"/>
</dbReference>
<dbReference type="OrthoDB" id="7851400at2"/>
<gene>
    <name evidence="1" type="ORF">K529_002145</name>
</gene>
<proteinExistence type="predicted"/>
<dbReference type="Proteomes" id="UP000013243">
    <property type="component" value="Chromosome"/>
</dbReference>
<evidence type="ECO:0000313" key="2">
    <source>
        <dbReference type="Proteomes" id="UP000013243"/>
    </source>
</evidence>
<name>A0A1B0ZYY9_9RHOB</name>
<protein>
    <recommendedName>
        <fullName evidence="3">Muramidase</fullName>
    </recommendedName>
</protein>
<dbReference type="InterPro" id="IPR023346">
    <property type="entry name" value="Lysozyme-like_dom_sf"/>
</dbReference>
<dbReference type="SUPFAM" id="SSF53955">
    <property type="entry name" value="Lysozyme-like"/>
    <property type="match status" value="1"/>
</dbReference>
<dbReference type="Gene3D" id="1.10.530.10">
    <property type="match status" value="1"/>
</dbReference>
<evidence type="ECO:0000313" key="1">
    <source>
        <dbReference type="EMBL" id="ANP39555.1"/>
    </source>
</evidence>
<evidence type="ECO:0008006" key="3">
    <source>
        <dbReference type="Google" id="ProtNLM"/>
    </source>
</evidence>
<sequence>MPLRTSLTSGVFIALTLIFSSWNSALHANSAGFSLVGDGGFFMRTSAPSARDVVLNDDATGRGAVSMNPGAASLFRGRSSGSLFARAAVAVGIDVAEIMNVIASAEAGKADYDAVQHGAKIKPPADPTDMTLLEIYTWIDATPGQPHAIGRYQFIPATLRRLVKHQGVPLGRKFNKDLQDQLAHQLIEEAGLSQFKAGDMTQTTFMNNLAKIWAGLPTSNGKSYYHNYAGNRATVSWDSYKARMDAIFSS</sequence>
<dbReference type="AlphaFoldDB" id="A0A1B0ZYY9"/>
<dbReference type="EMBL" id="CP015230">
    <property type="protein sequence ID" value="ANP39555.1"/>
    <property type="molecule type" value="Genomic_DNA"/>
</dbReference>